<keyword evidence="2" id="KW-1185">Reference proteome</keyword>
<gene>
    <name evidence="1" type="ORF">DPMN_135054</name>
</gene>
<protein>
    <submittedName>
        <fullName evidence="1">Uncharacterized protein</fullName>
    </submittedName>
</protein>
<proteinExistence type="predicted"/>
<evidence type="ECO:0000313" key="1">
    <source>
        <dbReference type="EMBL" id="KAH3806730.1"/>
    </source>
</evidence>
<organism evidence="1 2">
    <name type="scientific">Dreissena polymorpha</name>
    <name type="common">Zebra mussel</name>
    <name type="synonym">Mytilus polymorpha</name>
    <dbReference type="NCBI Taxonomy" id="45954"/>
    <lineage>
        <taxon>Eukaryota</taxon>
        <taxon>Metazoa</taxon>
        <taxon>Spiralia</taxon>
        <taxon>Lophotrochozoa</taxon>
        <taxon>Mollusca</taxon>
        <taxon>Bivalvia</taxon>
        <taxon>Autobranchia</taxon>
        <taxon>Heteroconchia</taxon>
        <taxon>Euheterodonta</taxon>
        <taxon>Imparidentia</taxon>
        <taxon>Neoheterodontei</taxon>
        <taxon>Myida</taxon>
        <taxon>Dreissenoidea</taxon>
        <taxon>Dreissenidae</taxon>
        <taxon>Dreissena</taxon>
    </lineage>
</organism>
<sequence>MTNTSEYFDFIAKSEQEPNTKVNVTMRRKAVYVEPKTLEHTDEDDVAVFRVVSKSRTKLLPCATKKS</sequence>
<accession>A0A9D4G162</accession>
<reference evidence="1" key="2">
    <citation type="submission" date="2020-11" db="EMBL/GenBank/DDBJ databases">
        <authorList>
            <person name="McCartney M.A."/>
            <person name="Auch B."/>
            <person name="Kono T."/>
            <person name="Mallez S."/>
            <person name="Becker A."/>
            <person name="Gohl D.M."/>
            <person name="Silverstein K.A.T."/>
            <person name="Koren S."/>
            <person name="Bechman K.B."/>
            <person name="Herman A."/>
            <person name="Abrahante J.E."/>
            <person name="Garbe J."/>
        </authorList>
    </citation>
    <scope>NUCLEOTIDE SEQUENCE</scope>
    <source>
        <strain evidence="1">Duluth1</strain>
        <tissue evidence="1">Whole animal</tissue>
    </source>
</reference>
<comment type="caution">
    <text evidence="1">The sequence shown here is derived from an EMBL/GenBank/DDBJ whole genome shotgun (WGS) entry which is preliminary data.</text>
</comment>
<dbReference type="AlphaFoldDB" id="A0A9D4G162"/>
<evidence type="ECO:0000313" key="2">
    <source>
        <dbReference type="Proteomes" id="UP000828390"/>
    </source>
</evidence>
<reference evidence="1" key="1">
    <citation type="journal article" date="2019" name="bioRxiv">
        <title>The Genome of the Zebra Mussel, Dreissena polymorpha: A Resource for Invasive Species Research.</title>
        <authorList>
            <person name="McCartney M.A."/>
            <person name="Auch B."/>
            <person name="Kono T."/>
            <person name="Mallez S."/>
            <person name="Zhang Y."/>
            <person name="Obille A."/>
            <person name="Becker A."/>
            <person name="Abrahante J.E."/>
            <person name="Garbe J."/>
            <person name="Badalamenti J.P."/>
            <person name="Herman A."/>
            <person name="Mangelson H."/>
            <person name="Liachko I."/>
            <person name="Sullivan S."/>
            <person name="Sone E.D."/>
            <person name="Koren S."/>
            <person name="Silverstein K.A.T."/>
            <person name="Beckman K.B."/>
            <person name="Gohl D.M."/>
        </authorList>
    </citation>
    <scope>NUCLEOTIDE SEQUENCE</scope>
    <source>
        <strain evidence="1">Duluth1</strain>
        <tissue evidence="1">Whole animal</tissue>
    </source>
</reference>
<dbReference type="Proteomes" id="UP000828390">
    <property type="component" value="Unassembled WGS sequence"/>
</dbReference>
<dbReference type="EMBL" id="JAIWYP010000006">
    <property type="protein sequence ID" value="KAH3806730.1"/>
    <property type="molecule type" value="Genomic_DNA"/>
</dbReference>
<name>A0A9D4G162_DREPO</name>